<accession>A0ABW3B3L3</accession>
<protein>
    <recommendedName>
        <fullName evidence="3">Tetratricopeptide repeat protein</fullName>
    </recommendedName>
</protein>
<dbReference type="RefSeq" id="WP_379933786.1">
    <property type="nucleotide sequence ID" value="NZ_JBHTHY010000006.1"/>
</dbReference>
<organism evidence="1 2">
    <name type="scientific">Maribacter chungangensis</name>
    <dbReference type="NCBI Taxonomy" id="1069117"/>
    <lineage>
        <taxon>Bacteria</taxon>
        <taxon>Pseudomonadati</taxon>
        <taxon>Bacteroidota</taxon>
        <taxon>Flavobacteriia</taxon>
        <taxon>Flavobacteriales</taxon>
        <taxon>Flavobacteriaceae</taxon>
        <taxon>Maribacter</taxon>
    </lineage>
</organism>
<keyword evidence="2" id="KW-1185">Reference proteome</keyword>
<dbReference type="EMBL" id="JBHTHY010000006">
    <property type="protein sequence ID" value="MFD0797466.1"/>
    <property type="molecule type" value="Genomic_DNA"/>
</dbReference>
<sequence length="272" mass="29597">MSSFNEMDTIVLTALGATTEQVSRLAAMGINTKQAVAALGNGATLTAMAGIDTTAATNILAWASIDLEGDDDGGAQQTADAYTPQQIAFEIAPLEDYTSLINGARSENEINSAHEAAVSEIYGRLSVTPSDTNEIYNFGRSLSIMLEPALDKINTGEAVSAEAAQLLSITESYFKKAIEMFNGFGRARIMYAYLLCMQKRFQETIDIVEPALTLQEGGQDWMTAAYWYLFAKASVGDTYANASEVYLKFKAYAAPGSREERFVENTLVHYFE</sequence>
<proteinExistence type="predicted"/>
<name>A0ABW3B3L3_9FLAO</name>
<comment type="caution">
    <text evidence="1">The sequence shown here is derived from an EMBL/GenBank/DDBJ whole genome shotgun (WGS) entry which is preliminary data.</text>
</comment>
<gene>
    <name evidence="1" type="ORF">ACFQZJ_08340</name>
</gene>
<reference evidence="2" key="1">
    <citation type="journal article" date="2019" name="Int. J. Syst. Evol. Microbiol.">
        <title>The Global Catalogue of Microorganisms (GCM) 10K type strain sequencing project: providing services to taxonomists for standard genome sequencing and annotation.</title>
        <authorList>
            <consortium name="The Broad Institute Genomics Platform"/>
            <consortium name="The Broad Institute Genome Sequencing Center for Infectious Disease"/>
            <person name="Wu L."/>
            <person name="Ma J."/>
        </authorList>
    </citation>
    <scope>NUCLEOTIDE SEQUENCE [LARGE SCALE GENOMIC DNA]</scope>
    <source>
        <strain evidence="2">CCUG 61948</strain>
    </source>
</reference>
<dbReference type="Proteomes" id="UP001597012">
    <property type="component" value="Unassembled WGS sequence"/>
</dbReference>
<evidence type="ECO:0000313" key="1">
    <source>
        <dbReference type="EMBL" id="MFD0797466.1"/>
    </source>
</evidence>
<evidence type="ECO:0000313" key="2">
    <source>
        <dbReference type="Proteomes" id="UP001597012"/>
    </source>
</evidence>
<evidence type="ECO:0008006" key="3">
    <source>
        <dbReference type="Google" id="ProtNLM"/>
    </source>
</evidence>